<dbReference type="AlphaFoldDB" id="A0A091QY75"/>
<feature type="non-terminal residue" evidence="1">
    <location>
        <position position="114"/>
    </location>
</feature>
<organism evidence="1 2">
    <name type="scientific">Mesitornis unicolor</name>
    <name type="common">brown roatelo</name>
    <dbReference type="NCBI Taxonomy" id="54374"/>
    <lineage>
        <taxon>Eukaryota</taxon>
        <taxon>Metazoa</taxon>
        <taxon>Chordata</taxon>
        <taxon>Craniata</taxon>
        <taxon>Vertebrata</taxon>
        <taxon>Euteleostomi</taxon>
        <taxon>Archelosauria</taxon>
        <taxon>Archosauria</taxon>
        <taxon>Dinosauria</taxon>
        <taxon>Saurischia</taxon>
        <taxon>Theropoda</taxon>
        <taxon>Coelurosauria</taxon>
        <taxon>Aves</taxon>
        <taxon>Neognathae</taxon>
        <taxon>Neoaves</taxon>
        <taxon>Columbimorphae</taxon>
        <taxon>Mesitornithiformes</taxon>
        <taxon>Mesitornithidae</taxon>
        <taxon>Mesitornis</taxon>
    </lineage>
</organism>
<keyword evidence="2" id="KW-1185">Reference proteome</keyword>
<evidence type="ECO:0000313" key="1">
    <source>
        <dbReference type="EMBL" id="KFQ32183.1"/>
    </source>
</evidence>
<dbReference type="EMBL" id="KK806099">
    <property type="protein sequence ID" value="KFQ32183.1"/>
    <property type="molecule type" value="Genomic_DNA"/>
</dbReference>
<name>A0A091QY75_9AVES</name>
<feature type="non-terminal residue" evidence="1">
    <location>
        <position position="1"/>
    </location>
</feature>
<sequence length="114" mass="11932">QVASSLVRKFEHFSPAILRALGQAAVGLSVSDIKNGISDEDLEASIPALGEVHGWNADQSSAIINKLLSSGYQITDGQSLAKLGSLVAGLNSSTLRSLSSKVVLEAIKLPEFVQ</sequence>
<accession>A0A091QY75</accession>
<gene>
    <name evidence="1" type="ORF">N332_06345</name>
</gene>
<dbReference type="Proteomes" id="UP000053369">
    <property type="component" value="Unassembled WGS sequence"/>
</dbReference>
<evidence type="ECO:0000313" key="2">
    <source>
        <dbReference type="Proteomes" id="UP000053369"/>
    </source>
</evidence>
<protein>
    <submittedName>
        <fullName evidence="1">Uncharacterized protein</fullName>
    </submittedName>
</protein>
<proteinExistence type="predicted"/>
<reference evidence="1 2" key="1">
    <citation type="submission" date="2014-04" db="EMBL/GenBank/DDBJ databases">
        <title>Genome evolution of avian class.</title>
        <authorList>
            <person name="Zhang G."/>
            <person name="Li C."/>
        </authorList>
    </citation>
    <scope>NUCLEOTIDE SEQUENCE [LARGE SCALE GENOMIC DNA]</scope>
    <source>
        <strain evidence="1">BGI_N332</strain>
    </source>
</reference>